<keyword evidence="3" id="KW-0574">Periplasm</keyword>
<dbReference type="PANTHER" id="PTHR39210:SF1">
    <property type="entry name" value="HEPARIN-SULFATE LYASE"/>
    <property type="match status" value="1"/>
</dbReference>
<dbReference type="Gene3D" id="2.70.98.70">
    <property type="match status" value="1"/>
</dbReference>
<feature type="domain" description="Heparinase II/III-like C-terminal" evidence="5">
    <location>
        <begin position="207"/>
        <end position="443"/>
    </location>
</feature>
<comment type="subcellular location">
    <subcellularLocation>
        <location evidence="1">Periplasm</location>
    </subcellularLocation>
</comment>
<proteinExistence type="predicted"/>
<gene>
    <name evidence="7" type="ORF">EJC50_29410</name>
</gene>
<evidence type="ECO:0000256" key="3">
    <source>
        <dbReference type="ARBA" id="ARBA00022764"/>
    </source>
</evidence>
<dbReference type="InterPro" id="IPR008929">
    <property type="entry name" value="Chondroitin_lyas"/>
</dbReference>
<evidence type="ECO:0000256" key="2">
    <source>
        <dbReference type="ARBA" id="ARBA00022729"/>
    </source>
</evidence>
<feature type="domain" description="Heparin-sulfate lyase N-terminal" evidence="6">
    <location>
        <begin position="10"/>
        <end position="176"/>
    </location>
</feature>
<evidence type="ECO:0000313" key="8">
    <source>
        <dbReference type="Proteomes" id="UP000272528"/>
    </source>
</evidence>
<dbReference type="InterPro" id="IPR031680">
    <property type="entry name" value="Hepar_II_III_N"/>
</dbReference>
<evidence type="ECO:0000256" key="4">
    <source>
        <dbReference type="ARBA" id="ARBA00023239"/>
    </source>
</evidence>
<dbReference type="InterPro" id="IPR012480">
    <property type="entry name" value="Hepar_II_III_C"/>
</dbReference>
<dbReference type="PANTHER" id="PTHR39210">
    <property type="entry name" value="HEPARIN-SULFATE LYASE"/>
    <property type="match status" value="1"/>
</dbReference>
<protein>
    <submittedName>
        <fullName evidence="7">Alginate lyase family protein</fullName>
    </submittedName>
</protein>
<dbReference type="Gene3D" id="1.50.10.100">
    <property type="entry name" value="Chondroitin AC/alginate lyase"/>
    <property type="match status" value="1"/>
</dbReference>
<accession>A0A3S9AC85</accession>
<dbReference type="KEGG" id="palb:EJC50_29410"/>
<keyword evidence="8" id="KW-1185">Reference proteome</keyword>
<organism evidence="7 8">
    <name type="scientific">Paenibacillus albus</name>
    <dbReference type="NCBI Taxonomy" id="2495582"/>
    <lineage>
        <taxon>Bacteria</taxon>
        <taxon>Bacillati</taxon>
        <taxon>Bacillota</taxon>
        <taxon>Bacilli</taxon>
        <taxon>Bacillales</taxon>
        <taxon>Paenibacillaceae</taxon>
        <taxon>Paenibacillus</taxon>
    </lineage>
</organism>
<dbReference type="OrthoDB" id="7335480at2"/>
<dbReference type="Proteomes" id="UP000272528">
    <property type="component" value="Chromosome"/>
</dbReference>
<dbReference type="Pfam" id="PF16889">
    <property type="entry name" value="Hepar_II_III_N"/>
    <property type="match status" value="1"/>
</dbReference>
<evidence type="ECO:0000313" key="7">
    <source>
        <dbReference type="EMBL" id="AZN43349.1"/>
    </source>
</evidence>
<dbReference type="SUPFAM" id="SSF48230">
    <property type="entry name" value="Chondroitin AC/alginate lyase"/>
    <property type="match status" value="1"/>
</dbReference>
<evidence type="ECO:0000256" key="1">
    <source>
        <dbReference type="ARBA" id="ARBA00004418"/>
    </source>
</evidence>
<evidence type="ECO:0000259" key="5">
    <source>
        <dbReference type="Pfam" id="PF07940"/>
    </source>
</evidence>
<dbReference type="Pfam" id="PF07940">
    <property type="entry name" value="Hepar_II_III_C"/>
    <property type="match status" value="1"/>
</dbReference>
<dbReference type="GO" id="GO:0016829">
    <property type="term" value="F:lyase activity"/>
    <property type="evidence" value="ECO:0007669"/>
    <property type="project" value="UniProtKB-KW"/>
</dbReference>
<dbReference type="EMBL" id="CP034437">
    <property type="protein sequence ID" value="AZN43349.1"/>
    <property type="molecule type" value="Genomic_DNA"/>
</dbReference>
<dbReference type="AlphaFoldDB" id="A0A3S9AC85"/>
<reference evidence="8" key="1">
    <citation type="submission" date="2018-12" db="EMBL/GenBank/DDBJ databases">
        <title>Genome sequence of Peanibacillus sp.</title>
        <authorList>
            <person name="Subramani G."/>
            <person name="Srinivasan S."/>
            <person name="Kim M.K."/>
        </authorList>
    </citation>
    <scope>NUCLEOTIDE SEQUENCE [LARGE SCALE GENOMIC DNA]</scope>
    <source>
        <strain evidence="8">18JY67-1</strain>
    </source>
</reference>
<sequence length="449" mass="50286">MSVHPYGNSPDKMAWHDETTARRLMAWIQLYDVSKRIIDDNTADFIISNIVQTGKILSSSSFYKKMNNHGMFQDQALLIYSDYFSIIKDSVFMSYQAVTRMNEYFTFVISDEGVHLENSPSYHQAIAQSIGQYRDYFIANNNPYGVQLDGLYNKMMRFATFIIKPDGYFPQIGDTPKGKPITTLWNDPGYLYAATQGKSGVAPSATEAVFLKSGYVILRDRWSTGGKGTYIAFTAAYKSAAHKHNDDLNVLYYHDRDILIEAGPYGYDYTNDYTKYVYSSYAHNTLIVDNKDLPATPNIDKKYNMSRLTSSVSTAEKTIVTGVNERFNGVKQERSIEFIKGSNALNVTDVMTATASHNYKLLWNLAPDIDAVVSGNTVMLNSKGVPIAKVEFTSGTGTTVKVVKGQTSPYLLGWYFDKLYDDTPTPTSVIIVDMNGSNSTVSTKFTPLN</sequence>
<evidence type="ECO:0000259" key="6">
    <source>
        <dbReference type="Pfam" id="PF16889"/>
    </source>
</evidence>
<name>A0A3S9AC85_9BACL</name>
<keyword evidence="4 7" id="KW-0456">Lyase</keyword>
<keyword evidence="2" id="KW-0732">Signal</keyword>
<dbReference type="GO" id="GO:0042597">
    <property type="term" value="C:periplasmic space"/>
    <property type="evidence" value="ECO:0007669"/>
    <property type="project" value="UniProtKB-SubCell"/>
</dbReference>